<feature type="compositionally biased region" description="Low complexity" evidence="1">
    <location>
        <begin position="164"/>
        <end position="177"/>
    </location>
</feature>
<organism evidence="3 4">
    <name type="scientific">Phrynocephalus forsythii</name>
    <dbReference type="NCBI Taxonomy" id="171643"/>
    <lineage>
        <taxon>Eukaryota</taxon>
        <taxon>Metazoa</taxon>
        <taxon>Chordata</taxon>
        <taxon>Craniata</taxon>
        <taxon>Vertebrata</taxon>
        <taxon>Euteleostomi</taxon>
        <taxon>Lepidosauria</taxon>
        <taxon>Squamata</taxon>
        <taxon>Bifurcata</taxon>
        <taxon>Unidentata</taxon>
        <taxon>Episquamata</taxon>
        <taxon>Toxicofera</taxon>
        <taxon>Iguania</taxon>
        <taxon>Acrodonta</taxon>
        <taxon>Agamidae</taxon>
        <taxon>Agaminae</taxon>
        <taxon>Phrynocephalus</taxon>
    </lineage>
</organism>
<feature type="compositionally biased region" description="Low complexity" evidence="1">
    <location>
        <begin position="197"/>
        <end position="212"/>
    </location>
</feature>
<dbReference type="SMART" id="SM00456">
    <property type="entry name" value="WW"/>
    <property type="match status" value="2"/>
</dbReference>
<dbReference type="OrthoDB" id="9390560at2759"/>
<dbReference type="EMBL" id="JAPFRF010000005">
    <property type="protein sequence ID" value="KAJ7331879.1"/>
    <property type="molecule type" value="Genomic_DNA"/>
</dbReference>
<keyword evidence="4" id="KW-1185">Reference proteome</keyword>
<name>A0A9Q0XW04_9SAUR</name>
<protein>
    <recommendedName>
        <fullName evidence="2">WW domain-containing protein</fullName>
    </recommendedName>
</protein>
<gene>
    <name evidence="3" type="ORF">JRQ81_014059</name>
</gene>
<comment type="caution">
    <text evidence="3">The sequence shown here is derived from an EMBL/GenBank/DDBJ whole genome shotgun (WGS) entry which is preliminary data.</text>
</comment>
<dbReference type="SUPFAM" id="SSF51045">
    <property type="entry name" value="WW domain"/>
    <property type="match status" value="1"/>
</dbReference>
<dbReference type="AlphaFoldDB" id="A0A9Q0XW04"/>
<feature type="compositionally biased region" description="Polar residues" evidence="1">
    <location>
        <begin position="87"/>
        <end position="112"/>
    </location>
</feature>
<dbReference type="GO" id="GO:0005096">
    <property type="term" value="F:GTPase activator activity"/>
    <property type="evidence" value="ECO:0007669"/>
    <property type="project" value="TreeGrafter"/>
</dbReference>
<evidence type="ECO:0000313" key="3">
    <source>
        <dbReference type="EMBL" id="KAJ7331879.1"/>
    </source>
</evidence>
<dbReference type="PANTHER" id="PTHR45876:SF6">
    <property type="entry name" value="RHO GTPASE-ACTIVATING PROTEIN 39-LIKE"/>
    <property type="match status" value="1"/>
</dbReference>
<accession>A0A9Q0XW04</accession>
<dbReference type="Gene3D" id="2.20.70.10">
    <property type="match status" value="1"/>
</dbReference>
<evidence type="ECO:0000256" key="1">
    <source>
        <dbReference type="SAM" id="MobiDB-lite"/>
    </source>
</evidence>
<feature type="region of interest" description="Disordered" evidence="1">
    <location>
        <begin position="87"/>
        <end position="146"/>
    </location>
</feature>
<dbReference type="FunFam" id="2.20.70.10:FF:000022">
    <property type="entry name" value="Rho GTPase activating protein 39"/>
    <property type="match status" value="1"/>
</dbReference>
<dbReference type="Proteomes" id="UP001142489">
    <property type="component" value="Unassembled WGS sequence"/>
</dbReference>
<dbReference type="InterPro" id="IPR001202">
    <property type="entry name" value="WW_dom"/>
</dbReference>
<dbReference type="CDD" id="cd00201">
    <property type="entry name" value="WW"/>
    <property type="match status" value="1"/>
</dbReference>
<feature type="compositionally biased region" description="Basic and acidic residues" evidence="1">
    <location>
        <begin position="119"/>
        <end position="140"/>
    </location>
</feature>
<dbReference type="PROSITE" id="PS50020">
    <property type="entry name" value="WW_DOMAIN_2"/>
    <property type="match status" value="1"/>
</dbReference>
<proteinExistence type="predicted"/>
<feature type="domain" description="WW" evidence="2">
    <location>
        <begin position="40"/>
        <end position="74"/>
    </location>
</feature>
<feature type="region of interest" description="Disordered" evidence="1">
    <location>
        <begin position="163"/>
        <end position="217"/>
    </location>
</feature>
<evidence type="ECO:0000259" key="2">
    <source>
        <dbReference type="PROSITE" id="PS50020"/>
    </source>
</evidence>
<dbReference type="InterPro" id="IPR036020">
    <property type="entry name" value="WW_dom_sf"/>
</dbReference>
<sequence length="261" mass="29383">MAESSDWVEIIEPRSRERMYVNLTTGECGWDPPPNLRVRQSDENQWWELFDQNNNRFYYYNAITQQTVWHRPQGCDIVPLAQLQGMKRNSQSDFRTSQHRGSTSSDGRNTPIQMALVQDMEKSKEDNSVEKRLETGRDTPTHWQPLPGTKAAMLVKVNSLRHVNSSSSNSLQMQSSMETSSQKSLHPKPVVYAQPQSITSNSSGSRTSASETKQSMQIKKTENGGFCLVLTNGLAFQPPSGSQTRTASAIISQICFFSTNI</sequence>
<dbReference type="GO" id="GO:0005737">
    <property type="term" value="C:cytoplasm"/>
    <property type="evidence" value="ECO:0007669"/>
    <property type="project" value="TreeGrafter"/>
</dbReference>
<dbReference type="Pfam" id="PF00397">
    <property type="entry name" value="WW"/>
    <property type="match status" value="1"/>
</dbReference>
<evidence type="ECO:0000313" key="4">
    <source>
        <dbReference type="Proteomes" id="UP001142489"/>
    </source>
</evidence>
<reference evidence="3" key="1">
    <citation type="journal article" date="2023" name="DNA Res.">
        <title>Chromosome-level genome assembly of Phrynocephalus forsythii using third-generation DNA sequencing and Hi-C analysis.</title>
        <authorList>
            <person name="Qi Y."/>
            <person name="Zhao W."/>
            <person name="Zhao Y."/>
            <person name="Niu C."/>
            <person name="Cao S."/>
            <person name="Zhang Y."/>
        </authorList>
    </citation>
    <scope>NUCLEOTIDE SEQUENCE</scope>
    <source>
        <tissue evidence="3">Muscle</tissue>
    </source>
</reference>
<dbReference type="PANTHER" id="PTHR45876">
    <property type="entry name" value="FI04035P"/>
    <property type="match status" value="1"/>
</dbReference>